<dbReference type="SMART" id="SM00934">
    <property type="entry name" value="OMPdecase"/>
    <property type="match status" value="1"/>
</dbReference>
<dbReference type="GO" id="GO:0006207">
    <property type="term" value="P:'de novo' pyrimidine nucleobase biosynthetic process"/>
    <property type="evidence" value="ECO:0007669"/>
    <property type="project" value="InterPro"/>
</dbReference>
<dbReference type="UniPathway" id="UPA00070">
    <property type="reaction ID" value="UER00120"/>
</dbReference>
<comment type="subunit">
    <text evidence="7">Homodimer.</text>
</comment>
<evidence type="ECO:0000256" key="6">
    <source>
        <dbReference type="ARBA" id="ARBA00049157"/>
    </source>
</evidence>
<reference evidence="12 13" key="1">
    <citation type="submission" date="2013-10" db="EMBL/GenBank/DDBJ databases">
        <title>Salinisphaera japonica YTM-1 Genome Sequencing.</title>
        <authorList>
            <person name="Lai Q."/>
            <person name="Li C."/>
            <person name="Shao Z."/>
        </authorList>
    </citation>
    <scope>NUCLEOTIDE SEQUENCE [LARGE SCALE GENOMIC DNA]</scope>
    <source>
        <strain evidence="12 13">YTM-1</strain>
    </source>
</reference>
<evidence type="ECO:0000256" key="1">
    <source>
        <dbReference type="ARBA" id="ARBA00002356"/>
    </source>
</evidence>
<dbReference type="GO" id="GO:0004590">
    <property type="term" value="F:orotidine-5'-phosphate decarboxylase activity"/>
    <property type="evidence" value="ECO:0007669"/>
    <property type="project" value="UniProtKB-UniRule"/>
</dbReference>
<gene>
    <name evidence="7" type="primary">pyrF</name>
    <name evidence="12" type="ORF">SAJA_08955</name>
</gene>
<evidence type="ECO:0000256" key="2">
    <source>
        <dbReference type="ARBA" id="ARBA00004861"/>
    </source>
</evidence>
<feature type="active site" description="For OMPdecase activity" evidence="8">
    <location>
        <position position="71"/>
    </location>
</feature>
<dbReference type="PROSITE" id="PS00156">
    <property type="entry name" value="OMPDECASE"/>
    <property type="match status" value="1"/>
</dbReference>
<dbReference type="InterPro" id="IPR011060">
    <property type="entry name" value="RibuloseP-bd_barrel"/>
</dbReference>
<feature type="active site" description="For OMPdecase activity" evidence="8">
    <location>
        <position position="68"/>
    </location>
</feature>
<feature type="active site" description="Proton donor" evidence="7">
    <location>
        <position position="68"/>
    </location>
</feature>
<evidence type="ECO:0000313" key="13">
    <source>
        <dbReference type="Proteomes" id="UP000285310"/>
    </source>
</evidence>
<dbReference type="AlphaFoldDB" id="A0A423PQP7"/>
<accession>A0A423PQP7</accession>
<sequence length="243" mass="25986">MARIDNDRDRLIFALDVADADAARALVVQLDDAVTFYKVGLELAMAPGYFELIDWLKARSKKVFVDVKLFDVPATVAAAVKRLNARDVDFVTVHGNQSIMEAAAAARTGDTRILAVTALTSLDRGDMTDLGFDCDIGDLVLSRARRALAAGCDGVVSSGLELERLRAEAPDTLVTVTPGIRPVDNDAPPDDQKRVMSPRRAILAGADHLVVGRPIRQAADPKAAAEAIQTEIAAAVAERLASR</sequence>
<feature type="binding site" evidence="7 9">
    <location>
        <position position="38"/>
    </location>
    <ligand>
        <name>substrate</name>
    </ligand>
</feature>
<dbReference type="FunCoup" id="A0A423PQP7">
    <property type="interactions" value="377"/>
</dbReference>
<dbReference type="InterPro" id="IPR018089">
    <property type="entry name" value="OMPdecase_AS"/>
</dbReference>
<dbReference type="Proteomes" id="UP000285310">
    <property type="component" value="Unassembled WGS sequence"/>
</dbReference>
<feature type="binding site" evidence="7">
    <location>
        <begin position="66"/>
        <end position="75"/>
    </location>
    <ligand>
        <name>substrate</name>
    </ligand>
</feature>
<evidence type="ECO:0000256" key="5">
    <source>
        <dbReference type="ARBA" id="ARBA00023239"/>
    </source>
</evidence>
<feature type="binding site" evidence="7 9">
    <location>
        <position position="181"/>
    </location>
    <ligand>
        <name>substrate</name>
    </ligand>
</feature>
<proteinExistence type="inferred from homology"/>
<dbReference type="CDD" id="cd04725">
    <property type="entry name" value="OMP_decarboxylase_like"/>
    <property type="match status" value="1"/>
</dbReference>
<dbReference type="EMBL" id="AYKG01000024">
    <property type="protein sequence ID" value="ROO27934.1"/>
    <property type="molecule type" value="Genomic_DNA"/>
</dbReference>
<feature type="binding site" evidence="7 9">
    <location>
        <position position="212"/>
    </location>
    <ligand>
        <name>substrate</name>
    </ligand>
</feature>
<comment type="similarity">
    <text evidence="7">Belongs to the OMP decarboxylase family. Type 1 subfamily.</text>
</comment>
<evidence type="ECO:0000256" key="4">
    <source>
        <dbReference type="ARBA" id="ARBA00022975"/>
    </source>
</evidence>
<evidence type="ECO:0000256" key="8">
    <source>
        <dbReference type="PIRSR" id="PIRSR614732-1"/>
    </source>
</evidence>
<comment type="function">
    <text evidence="1 7">Catalyzes the decarboxylation of orotidine 5'-monophosphate (OMP) to uridine 5'-monophosphate (UMP).</text>
</comment>
<feature type="binding site" evidence="7 9">
    <location>
        <position position="16"/>
    </location>
    <ligand>
        <name>substrate</name>
    </ligand>
</feature>
<feature type="binding site" evidence="7 9">
    <location>
        <position position="213"/>
    </location>
    <ligand>
        <name>substrate</name>
    </ligand>
</feature>
<feature type="domain" description="Orotidine 5'-phosphate decarboxylase" evidence="11">
    <location>
        <begin position="10"/>
        <end position="228"/>
    </location>
</feature>
<evidence type="ECO:0000313" key="12">
    <source>
        <dbReference type="EMBL" id="ROO27934.1"/>
    </source>
</evidence>
<dbReference type="HAMAP" id="MF_01200_B">
    <property type="entry name" value="OMPdecase_type1_B"/>
    <property type="match status" value="1"/>
</dbReference>
<evidence type="ECO:0000256" key="3">
    <source>
        <dbReference type="ARBA" id="ARBA00022793"/>
    </source>
</evidence>
<evidence type="ECO:0000256" key="9">
    <source>
        <dbReference type="PIRSR" id="PIRSR614732-2"/>
    </source>
</evidence>
<organism evidence="12 13">
    <name type="scientific">Salinisphaera japonica YTM-1</name>
    <dbReference type="NCBI Taxonomy" id="1209778"/>
    <lineage>
        <taxon>Bacteria</taxon>
        <taxon>Pseudomonadati</taxon>
        <taxon>Pseudomonadota</taxon>
        <taxon>Gammaproteobacteria</taxon>
        <taxon>Salinisphaerales</taxon>
        <taxon>Salinisphaeraceae</taxon>
        <taxon>Salinisphaera</taxon>
    </lineage>
</organism>
<evidence type="ECO:0000256" key="7">
    <source>
        <dbReference type="HAMAP-Rule" id="MF_01200"/>
    </source>
</evidence>
<dbReference type="NCBIfam" id="TIGR01740">
    <property type="entry name" value="pyrF"/>
    <property type="match status" value="1"/>
</dbReference>
<dbReference type="InterPro" id="IPR013785">
    <property type="entry name" value="Aldolase_TIM"/>
</dbReference>
<keyword evidence="4 7" id="KW-0665">Pyrimidine biosynthesis</keyword>
<dbReference type="InParanoid" id="A0A423PQP7"/>
<comment type="caution">
    <text evidence="12">The sequence shown here is derived from an EMBL/GenBank/DDBJ whole genome shotgun (WGS) entry which is preliminary data.</text>
</comment>
<feature type="binding site" evidence="7 9">
    <location>
        <position position="120"/>
    </location>
    <ligand>
        <name>substrate</name>
    </ligand>
</feature>
<evidence type="ECO:0000259" key="11">
    <source>
        <dbReference type="SMART" id="SM00934"/>
    </source>
</evidence>
<dbReference type="PANTHER" id="PTHR32119:SF2">
    <property type="entry name" value="OROTIDINE 5'-PHOSPHATE DECARBOXYLASE"/>
    <property type="match status" value="1"/>
</dbReference>
<keyword evidence="13" id="KW-1185">Reference proteome</keyword>
<dbReference type="Gene3D" id="3.20.20.70">
    <property type="entry name" value="Aldolase class I"/>
    <property type="match status" value="1"/>
</dbReference>
<dbReference type="NCBIfam" id="NF001273">
    <property type="entry name" value="PRK00230.1"/>
    <property type="match status" value="1"/>
</dbReference>
<dbReference type="EC" id="4.1.1.23" evidence="7"/>
<keyword evidence="5 7" id="KW-0456">Lyase</keyword>
<comment type="pathway">
    <text evidence="2 7 10">Pyrimidine metabolism; UMP biosynthesis via de novo pathway; UMP from orotate: step 2/2.</text>
</comment>
<dbReference type="Pfam" id="PF00215">
    <property type="entry name" value="OMPdecase"/>
    <property type="match status" value="1"/>
</dbReference>
<feature type="binding site" evidence="7 9">
    <location>
        <position position="192"/>
    </location>
    <ligand>
        <name>substrate</name>
    </ligand>
</feature>
<keyword evidence="3 7" id="KW-0210">Decarboxylase</keyword>
<evidence type="ECO:0000256" key="10">
    <source>
        <dbReference type="RuleBase" id="RU000512"/>
    </source>
</evidence>
<dbReference type="InterPro" id="IPR047596">
    <property type="entry name" value="OMPdecase_bac"/>
</dbReference>
<dbReference type="PANTHER" id="PTHR32119">
    <property type="entry name" value="OROTIDINE 5'-PHOSPHATE DECARBOXYLASE"/>
    <property type="match status" value="1"/>
</dbReference>
<dbReference type="InterPro" id="IPR001754">
    <property type="entry name" value="OMPdeCOase_dom"/>
</dbReference>
<protein>
    <recommendedName>
        <fullName evidence="7">Orotidine 5'-phosphate decarboxylase</fullName>
        <ecNumber evidence="7">4.1.1.23</ecNumber>
    </recommendedName>
    <alternativeName>
        <fullName evidence="7">OMP decarboxylase</fullName>
        <shortName evidence="7">OMPDCase</shortName>
        <shortName evidence="7">OMPdecase</shortName>
    </alternativeName>
</protein>
<dbReference type="InterPro" id="IPR014732">
    <property type="entry name" value="OMPdecase"/>
</dbReference>
<dbReference type="SUPFAM" id="SSF51366">
    <property type="entry name" value="Ribulose-phoshate binding barrel"/>
    <property type="match status" value="1"/>
</dbReference>
<dbReference type="GO" id="GO:0005829">
    <property type="term" value="C:cytosol"/>
    <property type="evidence" value="ECO:0007669"/>
    <property type="project" value="TreeGrafter"/>
</dbReference>
<dbReference type="RefSeq" id="WP_123658296.1">
    <property type="nucleotide sequence ID" value="NZ_AYKG01000024.1"/>
</dbReference>
<dbReference type="OrthoDB" id="9806203at2"/>
<name>A0A423PQP7_9GAMM</name>
<feature type="active site" description="For OMPdecase activity" evidence="8">
    <location>
        <position position="66"/>
    </location>
</feature>
<comment type="catalytic activity">
    <reaction evidence="6 7 10">
        <text>orotidine 5'-phosphate + H(+) = UMP + CO2</text>
        <dbReference type="Rhea" id="RHEA:11596"/>
        <dbReference type="ChEBI" id="CHEBI:15378"/>
        <dbReference type="ChEBI" id="CHEBI:16526"/>
        <dbReference type="ChEBI" id="CHEBI:57538"/>
        <dbReference type="ChEBI" id="CHEBI:57865"/>
        <dbReference type="EC" id="4.1.1.23"/>
    </reaction>
</comment>
<dbReference type="GO" id="GO:0044205">
    <property type="term" value="P:'de novo' UMP biosynthetic process"/>
    <property type="evidence" value="ECO:0007669"/>
    <property type="project" value="UniProtKB-UniRule"/>
</dbReference>